<dbReference type="InterPro" id="IPR052918">
    <property type="entry name" value="Motility_Chemotaxis_Reg"/>
</dbReference>
<keyword evidence="3" id="KW-1185">Reference proteome</keyword>
<dbReference type="SMART" id="SM00710">
    <property type="entry name" value="PbH1"/>
    <property type="match status" value="5"/>
</dbReference>
<dbReference type="InterPro" id="IPR012334">
    <property type="entry name" value="Pectin_lyas_fold"/>
</dbReference>
<comment type="caution">
    <text evidence="2">The sequence shown here is derived from an EMBL/GenBank/DDBJ whole genome shotgun (WGS) entry which is preliminary data.</text>
</comment>
<dbReference type="Gene3D" id="2.160.20.10">
    <property type="entry name" value="Single-stranded right-handed beta-helix, Pectin lyase-like"/>
    <property type="match status" value="1"/>
</dbReference>
<dbReference type="STRING" id="394096.DB31_1910"/>
<dbReference type="SUPFAM" id="SSF51126">
    <property type="entry name" value="Pectin lyase-like"/>
    <property type="match status" value="2"/>
</dbReference>
<name>A0A085WB29_9BACT</name>
<evidence type="ECO:0000256" key="1">
    <source>
        <dbReference type="SAM" id="MobiDB-lite"/>
    </source>
</evidence>
<sequence>MTAGDTRTAAQIASANAYASYTAPSDKVKHVATTGSNTSGDGSLGSPWKTIEYAAQQLTKGQTLYVHAGTYPDVYLNLNSSAYDDGDADEPITLRNAPGEARPVLVGKPPNSDGSIDPIIRATRPYWIFDGLEFDGKGRFQNAVKLSSNHLTFRNNLVRDQGRDAVLVDGQDIYLYKNEIRDVWEASGSGSASCTTNASCDDGEVCSRDFSGVGTCRTRQDGHGIDIVSNAARILVKENKVHDVSGDGSQCSGPAQGYTPGSSPVDITFEGNEMYTSPDNLGYTENAIDIKDCAQITMRREKYHTYHAVPSSTGNSSGGSVMVFHIQAQKLLLEDSEISDACEGISIGNENWTTETVGNILIRRNVFRDIYKGANGCDADTSNGYGISVNVLGMGNTGGMDIYNNTFATDVGALKTTHWNSGKTTSDVDFWNNIVLTSKANAEWVHLESAYMSGVELDYNLFFHTDGSQNHFSCNDSIVTGLTNWRASSCNEGGTFETNSSIADPKFMNAAGDDYRLSDGSPAIDTALSSTGLTACGSAPDKGGIEKCSAEDPGNGEGPPPTDPPVDDTDWLLQVGTTVDEYGYATAVDGSGNVFVAGYSTGSMDFTNQGGKDAVLRKYSSTGTSDWGRQLGNAGEEHAYGVAVDSSGAPAIGGLTDNALYSTYYGGTYDGFLSRYDSSGTRQWIQMIGTAEEDGVYAVASDGTNYFAVGYTYGALTGTNAGMRDAFVAKYNASGTQLWVRQLGTAADDVAYAATVDSSGNVYLAGFTSGTFSGQTAAGAKDVFLAKYDSSGTLSWVKQWGTPADDIAWALAMAGSSIAMGGSTQGSLAFTHQGGVDAFAAKWTTSGTLSWSRQLGSAADEWAYGVAGDSSGNVYITGTNRGPLYREYVGGYDTYLARYTSSGTREWIKHLGSTDDEVARGAAASGTSVVYVAGGTRGALPGKTSVGGKDLFLAKYVTTDVADENWDSGNFRYLAKTEDDLLSFVQRLSHPKAGGYGKVSSGRTTDFNAFVDALLTAINQTVANPSTGDWCDVKDKATAAGYAVQRFYDQGTGRWFVYGYDTTSFGQAYFFINPYAKRNIILEVPHEGYETNTGAQGARLFRSLAARALIINKEHRCSDPDYSTCSGQTSVCTGSTLEGYRESDVAHHEQNTLHLLHKKFTDLETGTRFVQLHGMTGSLTDIAEVSDSTTRDVESTSVSVTFANLLDAQVPNPSAVASCQETNGDPPSGLCAANNVQGRYTNDTTLNVCTTGTNQLSNRFLHLEQHPTLRDDDPSDGYYWGDVSKALAGTWGCTMNNGSTDCTLGESPQTVHADLSCSP</sequence>
<dbReference type="InterPro" id="IPR006626">
    <property type="entry name" value="PbH1"/>
</dbReference>
<evidence type="ECO:0000313" key="3">
    <source>
        <dbReference type="Proteomes" id="UP000028725"/>
    </source>
</evidence>
<dbReference type="InterPro" id="IPR011050">
    <property type="entry name" value="Pectin_lyase_fold/virulence"/>
</dbReference>
<dbReference type="PANTHER" id="PTHR35580">
    <property type="entry name" value="CELL SURFACE GLYCOPROTEIN (S-LAYER PROTEIN)-LIKE PROTEIN"/>
    <property type="match status" value="1"/>
</dbReference>
<gene>
    <name evidence="2" type="ORF">DB31_1910</name>
</gene>
<evidence type="ECO:0000313" key="2">
    <source>
        <dbReference type="EMBL" id="KFE64892.1"/>
    </source>
</evidence>
<proteinExistence type="predicted"/>
<organism evidence="2 3">
    <name type="scientific">Hyalangium minutum</name>
    <dbReference type="NCBI Taxonomy" id="394096"/>
    <lineage>
        <taxon>Bacteria</taxon>
        <taxon>Pseudomonadati</taxon>
        <taxon>Myxococcota</taxon>
        <taxon>Myxococcia</taxon>
        <taxon>Myxococcales</taxon>
        <taxon>Cystobacterineae</taxon>
        <taxon>Archangiaceae</taxon>
        <taxon>Hyalangium</taxon>
    </lineage>
</organism>
<dbReference type="SUPFAM" id="SSF101898">
    <property type="entry name" value="NHL repeat"/>
    <property type="match status" value="1"/>
</dbReference>
<reference evidence="2 3" key="1">
    <citation type="submission" date="2014-04" db="EMBL/GenBank/DDBJ databases">
        <title>Genome assembly of Hyalangium minutum DSM 14724.</title>
        <authorList>
            <person name="Sharma G."/>
            <person name="Subramanian S."/>
        </authorList>
    </citation>
    <scope>NUCLEOTIDE SEQUENCE [LARGE SCALE GENOMIC DNA]</scope>
    <source>
        <strain evidence="2 3">DSM 14724</strain>
    </source>
</reference>
<dbReference type="OrthoDB" id="53254at2"/>
<feature type="region of interest" description="Disordered" evidence="1">
    <location>
        <begin position="543"/>
        <end position="566"/>
    </location>
</feature>
<evidence type="ECO:0008006" key="4">
    <source>
        <dbReference type="Google" id="ProtNLM"/>
    </source>
</evidence>
<dbReference type="PANTHER" id="PTHR35580:SF1">
    <property type="entry name" value="PHYTASE-LIKE DOMAIN-CONTAINING PROTEIN"/>
    <property type="match status" value="1"/>
</dbReference>
<dbReference type="InterPro" id="IPR010620">
    <property type="entry name" value="SBBP_repeat"/>
</dbReference>
<dbReference type="Pfam" id="PF06739">
    <property type="entry name" value="SBBP"/>
    <property type="match status" value="2"/>
</dbReference>
<protein>
    <recommendedName>
        <fullName evidence="4">Right handed beta helix domain-containing protein</fullName>
    </recommendedName>
</protein>
<dbReference type="EMBL" id="JMCB01000013">
    <property type="protein sequence ID" value="KFE64892.1"/>
    <property type="molecule type" value="Genomic_DNA"/>
</dbReference>
<dbReference type="RefSeq" id="WP_052420363.1">
    <property type="nucleotide sequence ID" value="NZ_JMCB01000013.1"/>
</dbReference>
<accession>A0A085WB29</accession>
<dbReference type="Proteomes" id="UP000028725">
    <property type="component" value="Unassembled WGS sequence"/>
</dbReference>